<sequence length="507" mass="54655">MLKAGLEALARLQLEGYHARPEAAPPQQEQEQQPQEQAAAQQPGFAQGADVDQGPLPLHELPSDVLGKIIMHLSTADIHNLLMSSRGLHDALQDDALWHTLCIARWGTFTDVQRWIVPPLPPTTPGTPGRVTLPLPQTFRKLYVLLHDTAPIVGLWRLVGEGPRGALIAFSWTRDGIEGSEVECRKPLSGRADLVPWARICPARGLTTAVAVQQEGSYAAVTVYGAQGQRILRSPSAEAAAAVALPHSQASSSPLGSSPLGSFESEWLAFMSSSISHGRSKQRRRSQRGMGGPARPEGPAVYHLKRVEQPLPSSKHPHCGLWAGDYGPSGLEVLQLRYDFKGRAAQLQAWKVTGDECVPAGQCSWRAKAAPLRHPLLPEDAELVAQQEERWLAQWEWLLDAEDSDSDGGGSTRGGAATPGAKLPRSRSSGSTASGGGGDPQPPGSLRGPPRVVAVHEGSGQVAGPGFQHPEWVAGRLLVFEDGSLSFVWQEGLNQVTEMRRLRLPRR</sequence>
<protein>
    <submittedName>
        <fullName evidence="3">F-box family</fullName>
    </submittedName>
</protein>
<dbReference type="PANTHER" id="PTHR33917">
    <property type="entry name" value="PROTEIN EXECUTER 1, CHLOROPLASTIC"/>
    <property type="match status" value="1"/>
</dbReference>
<organism evidence="3 4">
    <name type="scientific">Chlorella sorokiniana</name>
    <name type="common">Freshwater green alga</name>
    <dbReference type="NCBI Taxonomy" id="3076"/>
    <lineage>
        <taxon>Eukaryota</taxon>
        <taxon>Viridiplantae</taxon>
        <taxon>Chlorophyta</taxon>
        <taxon>core chlorophytes</taxon>
        <taxon>Trebouxiophyceae</taxon>
        <taxon>Chlorellales</taxon>
        <taxon>Chlorellaceae</taxon>
        <taxon>Chlorella clade</taxon>
        <taxon>Chlorella</taxon>
    </lineage>
</organism>
<gene>
    <name evidence="3" type="ORF">C2E21_9367</name>
</gene>
<evidence type="ECO:0000259" key="2">
    <source>
        <dbReference type="PROSITE" id="PS50181"/>
    </source>
</evidence>
<keyword evidence="4" id="KW-1185">Reference proteome</keyword>
<dbReference type="Pfam" id="PF12014">
    <property type="entry name" value="Cyclin_D1_bind"/>
    <property type="match status" value="1"/>
</dbReference>
<feature type="compositionally biased region" description="Low complexity" evidence="1">
    <location>
        <begin position="25"/>
        <end position="43"/>
    </location>
</feature>
<dbReference type="AlphaFoldDB" id="A0A2P6TBR6"/>
<proteinExistence type="predicted"/>
<dbReference type="OrthoDB" id="722566at2759"/>
<dbReference type="GO" id="GO:0042651">
    <property type="term" value="C:thylakoid membrane"/>
    <property type="evidence" value="ECO:0007669"/>
    <property type="project" value="TreeGrafter"/>
</dbReference>
<feature type="domain" description="F-box" evidence="2">
    <location>
        <begin position="55"/>
        <end position="101"/>
    </location>
</feature>
<dbReference type="UniPathway" id="UPA00143"/>
<dbReference type="PANTHER" id="PTHR33917:SF3">
    <property type="entry name" value="PROTEIN EXECUTER 1, CHLOROPLASTIC"/>
    <property type="match status" value="1"/>
</dbReference>
<name>A0A2P6TBR6_CHLSO</name>
<dbReference type="EMBL" id="LHPG02000026">
    <property type="protein sequence ID" value="PRW18315.1"/>
    <property type="molecule type" value="Genomic_DNA"/>
</dbReference>
<feature type="compositionally biased region" description="Low complexity" evidence="1">
    <location>
        <begin position="414"/>
        <end position="432"/>
    </location>
</feature>
<dbReference type="GO" id="GO:0010343">
    <property type="term" value="P:singlet oxygen-mediated programmed cell death"/>
    <property type="evidence" value="ECO:0007669"/>
    <property type="project" value="InterPro"/>
</dbReference>
<dbReference type="InterPro" id="IPR044680">
    <property type="entry name" value="EX1/2"/>
</dbReference>
<evidence type="ECO:0000256" key="1">
    <source>
        <dbReference type="SAM" id="MobiDB-lite"/>
    </source>
</evidence>
<feature type="compositionally biased region" description="Basic residues" evidence="1">
    <location>
        <begin position="278"/>
        <end position="287"/>
    </location>
</feature>
<comment type="caution">
    <text evidence="3">The sequence shown here is derived from an EMBL/GenBank/DDBJ whole genome shotgun (WGS) entry which is preliminary data.</text>
</comment>
<feature type="region of interest" description="Disordered" evidence="1">
    <location>
        <begin position="402"/>
        <end position="452"/>
    </location>
</feature>
<dbReference type="InterPro" id="IPR036047">
    <property type="entry name" value="F-box-like_dom_sf"/>
</dbReference>
<dbReference type="SUPFAM" id="SSF81383">
    <property type="entry name" value="F-box domain"/>
    <property type="match status" value="1"/>
</dbReference>
<dbReference type="PROSITE" id="PS50181">
    <property type="entry name" value="FBOX"/>
    <property type="match status" value="1"/>
</dbReference>
<dbReference type="Gene3D" id="1.20.1280.50">
    <property type="match status" value="1"/>
</dbReference>
<dbReference type="GO" id="GO:0016567">
    <property type="term" value="P:protein ubiquitination"/>
    <property type="evidence" value="ECO:0007669"/>
    <property type="project" value="UniProtKB-UniPathway"/>
</dbReference>
<feature type="region of interest" description="Disordered" evidence="1">
    <location>
        <begin position="16"/>
        <end position="57"/>
    </location>
</feature>
<dbReference type="Pfam" id="PF12937">
    <property type="entry name" value="F-box-like"/>
    <property type="match status" value="1"/>
</dbReference>
<accession>A0A2P6TBR6</accession>
<evidence type="ECO:0000313" key="4">
    <source>
        <dbReference type="Proteomes" id="UP000239899"/>
    </source>
</evidence>
<feature type="region of interest" description="Disordered" evidence="1">
    <location>
        <begin position="275"/>
        <end position="299"/>
    </location>
</feature>
<reference evidence="3 4" key="1">
    <citation type="journal article" date="2018" name="Plant J.">
        <title>Genome sequences of Chlorella sorokiniana UTEX 1602 and Micractinium conductrix SAG 241.80: implications to maltose excretion by a green alga.</title>
        <authorList>
            <person name="Arriola M.B."/>
            <person name="Velmurugan N."/>
            <person name="Zhang Y."/>
            <person name="Plunkett M.H."/>
            <person name="Hondzo H."/>
            <person name="Barney B.M."/>
        </authorList>
    </citation>
    <scope>NUCLEOTIDE SEQUENCE [LARGE SCALE GENOMIC DNA]</scope>
    <source>
        <strain evidence="4">UTEX 1602</strain>
    </source>
</reference>
<evidence type="ECO:0000313" key="3">
    <source>
        <dbReference type="EMBL" id="PRW18315.1"/>
    </source>
</evidence>
<dbReference type="Proteomes" id="UP000239899">
    <property type="component" value="Unassembled WGS sequence"/>
</dbReference>
<dbReference type="InterPro" id="IPR001810">
    <property type="entry name" value="F-box_dom"/>
</dbReference>